<proteinExistence type="predicted"/>
<accession>A0A6M3J282</accession>
<protein>
    <submittedName>
        <fullName evidence="1">Uncharacterized protein</fullName>
    </submittedName>
</protein>
<sequence length="77" mass="8996">MKLLLVTWIDSSRSYDNFTEEQLREYENIEMQTVGWGEVLDDRIVMSPEKEGNNYRIAFTVPKVCVTKIEELIIGNP</sequence>
<name>A0A6M3J282_9ZZZZ</name>
<organism evidence="1">
    <name type="scientific">viral metagenome</name>
    <dbReference type="NCBI Taxonomy" id="1070528"/>
    <lineage>
        <taxon>unclassified sequences</taxon>
        <taxon>metagenomes</taxon>
        <taxon>organismal metagenomes</taxon>
    </lineage>
</organism>
<gene>
    <name evidence="1" type="ORF">MM415B00565_0037</name>
</gene>
<dbReference type="EMBL" id="MT141509">
    <property type="protein sequence ID" value="QJA63953.1"/>
    <property type="molecule type" value="Genomic_DNA"/>
</dbReference>
<reference evidence="1" key="1">
    <citation type="submission" date="2020-03" db="EMBL/GenBank/DDBJ databases">
        <title>The deep terrestrial virosphere.</title>
        <authorList>
            <person name="Holmfeldt K."/>
            <person name="Nilsson E."/>
            <person name="Simone D."/>
            <person name="Lopez-Fernandez M."/>
            <person name="Wu X."/>
            <person name="de Brujin I."/>
            <person name="Lundin D."/>
            <person name="Andersson A."/>
            <person name="Bertilsson S."/>
            <person name="Dopson M."/>
        </authorList>
    </citation>
    <scope>NUCLEOTIDE SEQUENCE</scope>
    <source>
        <strain evidence="1">MM415B00565</strain>
    </source>
</reference>
<evidence type="ECO:0000313" key="1">
    <source>
        <dbReference type="EMBL" id="QJA63953.1"/>
    </source>
</evidence>
<dbReference type="AlphaFoldDB" id="A0A6M3J282"/>